<dbReference type="GO" id="GO:0008828">
    <property type="term" value="F:dATP diphosphatase activity"/>
    <property type="evidence" value="ECO:0007669"/>
    <property type="project" value="InterPro"/>
</dbReference>
<dbReference type="InterPro" id="IPR020084">
    <property type="entry name" value="NUDIX_hydrolase_CS"/>
</dbReference>
<comment type="cofactor">
    <cofactor evidence="3">
        <name>Mg(2+)</name>
        <dbReference type="ChEBI" id="CHEBI:18420"/>
    </cofactor>
    <text evidence="3">Binds 1 Mg(2+) ion per subunit.</text>
</comment>
<protein>
    <submittedName>
        <fullName evidence="5">Dihydroneopterin triphosphate diphosphatase</fullName>
        <ecNumber evidence="5">3.6.1.67</ecNumber>
    </submittedName>
</protein>
<dbReference type="RefSeq" id="WP_173533946.1">
    <property type="nucleotide sequence ID" value="NZ_CP054143.1"/>
</dbReference>
<evidence type="ECO:0000313" key="5">
    <source>
        <dbReference type="EMBL" id="QKJ67444.1"/>
    </source>
</evidence>
<feature type="binding site" evidence="3">
    <location>
        <position position="113"/>
    </location>
    <ligand>
        <name>Mg(2+)</name>
        <dbReference type="ChEBI" id="CHEBI:18420"/>
    </ligand>
</feature>
<feature type="binding site" evidence="2">
    <location>
        <position position="131"/>
    </location>
    <ligand>
        <name>substrate</name>
    </ligand>
</feature>
<keyword evidence="3" id="KW-0460">Magnesium</keyword>
<dbReference type="PANTHER" id="PTHR43046:SF14">
    <property type="entry name" value="MUTT_NUDIX FAMILY PROTEIN"/>
    <property type="match status" value="1"/>
</dbReference>
<evidence type="ECO:0000313" key="6">
    <source>
        <dbReference type="Proteomes" id="UP000504844"/>
    </source>
</evidence>
<dbReference type="GO" id="GO:0046656">
    <property type="term" value="P:folic acid biosynthetic process"/>
    <property type="evidence" value="ECO:0007669"/>
    <property type="project" value="InterPro"/>
</dbReference>
<feature type="binding site" evidence="2">
    <location>
        <position position="36"/>
    </location>
    <ligand>
        <name>substrate</name>
    </ligand>
</feature>
<dbReference type="AlphaFoldDB" id="A0A6M8STJ6"/>
<feature type="binding site" evidence="2">
    <location>
        <position position="25"/>
    </location>
    <ligand>
        <name>substrate</name>
    </ligand>
</feature>
<evidence type="ECO:0000256" key="2">
    <source>
        <dbReference type="PIRSR" id="PIRSR603564-1"/>
    </source>
</evidence>
<dbReference type="InterPro" id="IPR015797">
    <property type="entry name" value="NUDIX_hydrolase-like_dom_sf"/>
</dbReference>
<dbReference type="GO" id="GO:0046872">
    <property type="term" value="F:metal ion binding"/>
    <property type="evidence" value="ECO:0007669"/>
    <property type="project" value="UniProtKB-KW"/>
</dbReference>
<keyword evidence="1 5" id="KW-0378">Hydrolase</keyword>
<dbReference type="Proteomes" id="UP000504844">
    <property type="component" value="Chromosome"/>
</dbReference>
<evidence type="ECO:0000256" key="3">
    <source>
        <dbReference type="PIRSR" id="PIRSR603564-2"/>
    </source>
</evidence>
<dbReference type="EC" id="3.6.1.67" evidence="5"/>
<dbReference type="GO" id="GO:0019177">
    <property type="term" value="F:dihydroneopterin triphosphate pyrophosphohydrolase activity"/>
    <property type="evidence" value="ECO:0007669"/>
    <property type="project" value="UniProtKB-EC"/>
</dbReference>
<dbReference type="EMBL" id="CP054143">
    <property type="protein sequence ID" value="QKJ67444.1"/>
    <property type="molecule type" value="Genomic_DNA"/>
</dbReference>
<feature type="binding site" evidence="3">
    <location>
        <position position="52"/>
    </location>
    <ligand>
        <name>Mg(2+)</name>
        <dbReference type="ChEBI" id="CHEBI:18420"/>
    </ligand>
</feature>
<reference evidence="5 6" key="1">
    <citation type="submission" date="2020-05" db="EMBL/GenBank/DDBJ databases">
        <title>Complete genome sequence of Deefgea sp. D17.</title>
        <authorList>
            <person name="Bae J.-W."/>
            <person name="Han J.E."/>
        </authorList>
    </citation>
    <scope>NUCLEOTIDE SEQUENCE [LARGE SCALE GENOMIC DNA]</scope>
    <source>
        <strain evidence="5 6">D17</strain>
    </source>
</reference>
<evidence type="ECO:0000259" key="4">
    <source>
        <dbReference type="PROSITE" id="PS51462"/>
    </source>
</evidence>
<name>A0A6M8STJ6_9NEIS</name>
<sequence>MPYKQPISILLVIHTPDLQILLLERCDFAGAWQSVTGSCEANESLIDTAVRELFEETGLQVSPDAVRDWHYASEFEIYERWRHRYAPGVTHNTEHVFSVAVPSGSSVTISPREHTQYRWVGLDEAIEMVFSPSNADALQQLPSRLLI</sequence>
<dbReference type="Pfam" id="PF00293">
    <property type="entry name" value="NUDIX"/>
    <property type="match status" value="1"/>
</dbReference>
<dbReference type="NCBIfam" id="NF006961">
    <property type="entry name" value="PRK09438.1"/>
    <property type="match status" value="1"/>
</dbReference>
<feature type="binding site" evidence="3">
    <location>
        <position position="56"/>
    </location>
    <ligand>
        <name>Mg(2+)</name>
        <dbReference type="ChEBI" id="CHEBI:18420"/>
    </ligand>
</feature>
<accession>A0A6M8STJ6</accession>
<dbReference type="PROSITE" id="PS51462">
    <property type="entry name" value="NUDIX"/>
    <property type="match status" value="1"/>
</dbReference>
<proteinExistence type="predicted"/>
<keyword evidence="3" id="KW-0479">Metal-binding</keyword>
<feature type="domain" description="Nudix hydrolase" evidence="4">
    <location>
        <begin position="2"/>
        <end position="142"/>
    </location>
</feature>
<evidence type="ECO:0000256" key="1">
    <source>
        <dbReference type="ARBA" id="ARBA00022801"/>
    </source>
</evidence>
<dbReference type="KEGG" id="dee:HQN60_12430"/>
<dbReference type="InterPro" id="IPR000086">
    <property type="entry name" value="NUDIX_hydrolase_dom"/>
</dbReference>
<gene>
    <name evidence="5" type="primary">nudB</name>
    <name evidence="5" type="ORF">HQN60_12430</name>
</gene>
<feature type="binding site" evidence="2">
    <location>
        <position position="4"/>
    </location>
    <ligand>
        <name>substrate</name>
    </ligand>
</feature>
<organism evidence="5 6">
    <name type="scientific">Deefgea piscis</name>
    <dbReference type="NCBI Taxonomy" id="2739061"/>
    <lineage>
        <taxon>Bacteria</taxon>
        <taxon>Pseudomonadati</taxon>
        <taxon>Pseudomonadota</taxon>
        <taxon>Betaproteobacteria</taxon>
        <taxon>Neisseriales</taxon>
        <taxon>Chitinibacteraceae</taxon>
        <taxon>Deefgea</taxon>
    </lineage>
</organism>
<dbReference type="Gene3D" id="3.90.79.10">
    <property type="entry name" value="Nucleoside Triphosphate Pyrophosphohydrolase"/>
    <property type="match status" value="1"/>
</dbReference>
<dbReference type="CDD" id="cd04664">
    <property type="entry name" value="NUDIX_DHNTPase_like"/>
    <property type="match status" value="1"/>
</dbReference>
<dbReference type="InterPro" id="IPR003564">
    <property type="entry name" value="DHNTPase"/>
</dbReference>
<keyword evidence="6" id="KW-1185">Reference proteome</keyword>
<dbReference type="PANTHER" id="PTHR43046">
    <property type="entry name" value="GDP-MANNOSE MANNOSYL HYDROLASE"/>
    <property type="match status" value="1"/>
</dbReference>
<dbReference type="SUPFAM" id="SSF55811">
    <property type="entry name" value="Nudix"/>
    <property type="match status" value="1"/>
</dbReference>
<dbReference type="PROSITE" id="PS00893">
    <property type="entry name" value="NUDIX_BOX"/>
    <property type="match status" value="1"/>
</dbReference>
<dbReference type="PRINTS" id="PR01404">
    <property type="entry name" value="NPPPHYDRLASE"/>
</dbReference>